<comment type="caution">
    <text evidence="1">The sequence shown here is derived from an EMBL/GenBank/DDBJ whole genome shotgun (WGS) entry which is preliminary data.</text>
</comment>
<dbReference type="STRING" id="78346.BRUM_0209"/>
<organism evidence="1 2">
    <name type="scientific">Bifidobacterium ruminantium</name>
    <dbReference type="NCBI Taxonomy" id="78346"/>
    <lineage>
        <taxon>Bacteria</taxon>
        <taxon>Bacillati</taxon>
        <taxon>Actinomycetota</taxon>
        <taxon>Actinomycetes</taxon>
        <taxon>Bifidobacteriales</taxon>
        <taxon>Bifidobacteriaceae</taxon>
        <taxon>Bifidobacterium</taxon>
    </lineage>
</organism>
<name>A0A087D4J4_BIFRU</name>
<dbReference type="EMBL" id="JGZL01000003">
    <property type="protein sequence ID" value="KFI90444.1"/>
    <property type="molecule type" value="Genomic_DNA"/>
</dbReference>
<accession>A0A087D4J4</accession>
<proteinExistence type="predicted"/>
<evidence type="ECO:0000313" key="2">
    <source>
        <dbReference type="Proteomes" id="UP000029078"/>
    </source>
</evidence>
<evidence type="ECO:0000313" key="1">
    <source>
        <dbReference type="EMBL" id="KFI90444.1"/>
    </source>
</evidence>
<gene>
    <name evidence="1" type="ORF">BRUM_0209</name>
</gene>
<reference evidence="1 2" key="1">
    <citation type="submission" date="2014-03" db="EMBL/GenBank/DDBJ databases">
        <title>Genomics of Bifidobacteria.</title>
        <authorList>
            <person name="Ventura M."/>
            <person name="Milani C."/>
            <person name="Lugli G.A."/>
        </authorList>
    </citation>
    <scope>NUCLEOTIDE SEQUENCE [LARGE SCALE GENOMIC DNA]</scope>
    <source>
        <strain evidence="1 2">LMG 21811</strain>
    </source>
</reference>
<keyword evidence="2" id="KW-1185">Reference proteome</keyword>
<sequence>MDKPNGTYALGVFCTFVRPYVSGESRGIST</sequence>
<dbReference type="AlphaFoldDB" id="A0A087D4J4"/>
<protein>
    <submittedName>
        <fullName evidence="1">Uncharacterized protein</fullName>
    </submittedName>
</protein>
<dbReference type="Proteomes" id="UP000029078">
    <property type="component" value="Unassembled WGS sequence"/>
</dbReference>